<name>A0ACC1SGH4_9HYPO</name>
<accession>A0ACC1SGH4</accession>
<evidence type="ECO:0000313" key="2">
    <source>
        <dbReference type="Proteomes" id="UP001148629"/>
    </source>
</evidence>
<sequence length="1267" mass="142200">MDQFNSAQGGDAERHGLFILRPGPSEPYDAGHYLIDIVAIHGLGGHPFKTWTEKEGRHLWLRDSLPTHIPEARIMTFGYDSTVVFGKSRSQIHDYAIDLASRLETFRQRPQERDRPLIFICHSLGGVVFKEFLVQVTLNKDSFEHLAQSISGVIFLGCPHRGSRVASHARLLSRIVNAATLGAGARSDLVEMLQVSSTELEAVSRHATYPLKSLVIISFYEQLPTGPSMVVEPFSAILGLPNERAIPVNADHRGLAHVSPRKPQQYFPVWSSVKQLVEGCLTPIQADNRMLLDDLFCFDFKSAQMRPRQPQNGTCEWIFNHPKYLTWLRSSEPSMLLLTGNAGSGKSVLSRCVAERIQSRGLDRASDTGYLAASYFCSYVEAALNSEVVVLRTLLHQLVQLNPRCGALVRNRLLIRTRTGENKLDLSAESMWEALRQVLFMQTMSRVIIVIDAIEELGVAVAKAILGGLWNIADVLRKTQQDNQLRVFVSSRPNLTPSTKGIPGLEVLHLGDVDMKNDIKLYVLSSIDDLQARNASFSASITPVIREKIVSRISGAAASMFLAAVLAWEDFQRGLLWNEDVVNQKLEKVVSVGTSMASFYDRLMDKIDAAMLDDALSIFSILAAAARPLSETEIGTVLGICRSRRHIARSTDFEPFRNLNTIMEESFPDLVTIQDDNTVTFIHLSFKDYLESQKRFSQVIQTGRQDVTKACLVYLKLRDLLQSATDKTQYDELSTQFPLLPYASRHFYWHINKVSPSDPLWLLFADTAGKYSIYTLSTLWPADIYRRTSPLQYALFDMPHDSALDLIRRFQKHGYDVDEKWLSPSGQALELCCKYANVQFRKKAALLLLELGANPNIPENPYRSNIGLALGVEAWDLYDALLSHPMTDLSARNRFGETLLHHQARFGPLERLEELLDMISEVDLNVQDCEGLTPLHVATLLGREEAVRMFIGKPGIRLNLTDNIGRTPLALATYWGLQKMALVLIEHSDAFPLAREGHLSALVLAAKRGDKVICNRLMEACQYQNLRFHLDMSGKGLLHHAAINDWNDVIQTCMRRGGRTMDINQIDHSGRSALHYAASLGNVASCQALIEGGASLTLQDRLGRTAAHGAADAGFKDALMLLLNSGRVDPNQRDIERRSLVHWAATLDCVDAMELISQMPGVKLDQQDCYGKTPIDIAFICQSKYVGLFLADKTPHLNVYSWDLMYRTPNIEWQAQDDGVDFERADDLFVRNARRQQVAHDVYEQLQEQYPPELWALVHVPISSKKD</sequence>
<keyword evidence="2" id="KW-1185">Reference proteome</keyword>
<organism evidence="1 2">
    <name type="scientific">Fusarium decemcellulare</name>
    <dbReference type="NCBI Taxonomy" id="57161"/>
    <lineage>
        <taxon>Eukaryota</taxon>
        <taxon>Fungi</taxon>
        <taxon>Dikarya</taxon>
        <taxon>Ascomycota</taxon>
        <taxon>Pezizomycotina</taxon>
        <taxon>Sordariomycetes</taxon>
        <taxon>Hypocreomycetidae</taxon>
        <taxon>Hypocreales</taxon>
        <taxon>Nectriaceae</taxon>
        <taxon>Fusarium</taxon>
        <taxon>Fusarium decemcellulare species complex</taxon>
    </lineage>
</organism>
<evidence type="ECO:0000313" key="1">
    <source>
        <dbReference type="EMBL" id="KAJ3539187.1"/>
    </source>
</evidence>
<comment type="caution">
    <text evidence="1">The sequence shown here is derived from an EMBL/GenBank/DDBJ whole genome shotgun (WGS) entry which is preliminary data.</text>
</comment>
<reference evidence="1" key="1">
    <citation type="submission" date="2022-08" db="EMBL/GenBank/DDBJ databases">
        <title>Genome Sequence of Fusarium decemcellulare.</title>
        <authorList>
            <person name="Buettner E."/>
        </authorList>
    </citation>
    <scope>NUCLEOTIDE SEQUENCE</scope>
    <source>
        <strain evidence="1">Babe19</strain>
    </source>
</reference>
<protein>
    <submittedName>
        <fullName evidence="1">Uncharacterized protein</fullName>
    </submittedName>
</protein>
<gene>
    <name evidence="1" type="ORF">NM208_g5591</name>
</gene>
<dbReference type="Proteomes" id="UP001148629">
    <property type="component" value="Unassembled WGS sequence"/>
</dbReference>
<dbReference type="EMBL" id="JANRMS010000474">
    <property type="protein sequence ID" value="KAJ3539187.1"/>
    <property type="molecule type" value="Genomic_DNA"/>
</dbReference>
<proteinExistence type="predicted"/>